<sequence>MSHALSPAILQRIAQLANDETLPALRATSRVLRDEVEVRFADAYFTNFYYPITPEGLERLTKIAEHTLFSQKVRNCIGVPGTKLPRTPQLDKRLGDISAAMHGKNFGILLIDNQSHYCQNIEAVIWAFRLERHKPETFTVDIQCSTSSSSDMDRVMQRLDDIRRVLRQCCPIVVRVLRGRSPAAQVTTSITPQRRRTITYTGTHTYFILTQALSEANERLVELNFSQWRWPGRDSCNSLQHIMKTESRSLRRLTIRDAHTTDSWMHEELVDAIMLCRLDFCHLSNLTSSGDGVEFRGTLEASGTDNIKACLQDMKWTSKAEERVISIADVEGQMS</sequence>
<evidence type="ECO:0000313" key="2">
    <source>
        <dbReference type="Proteomes" id="UP000714618"/>
    </source>
</evidence>
<gene>
    <name evidence="1" type="ORF">AWRI4233_LOCUS5702</name>
</gene>
<protein>
    <submittedName>
        <fullName evidence="1">Uncharacterized protein</fullName>
    </submittedName>
</protein>
<evidence type="ECO:0000313" key="1">
    <source>
        <dbReference type="EMBL" id="CAD0096447.1"/>
    </source>
</evidence>
<name>A0A9N8PI06_9PEZI</name>
<dbReference type="AlphaFoldDB" id="A0A9N8PI06"/>
<keyword evidence="2" id="KW-1185">Reference proteome</keyword>
<organism evidence="1 2">
    <name type="scientific">Aureobasidium mustum</name>
    <dbReference type="NCBI Taxonomy" id="2773714"/>
    <lineage>
        <taxon>Eukaryota</taxon>
        <taxon>Fungi</taxon>
        <taxon>Dikarya</taxon>
        <taxon>Ascomycota</taxon>
        <taxon>Pezizomycotina</taxon>
        <taxon>Dothideomycetes</taxon>
        <taxon>Dothideomycetidae</taxon>
        <taxon>Dothideales</taxon>
        <taxon>Saccotheciaceae</taxon>
        <taxon>Aureobasidium</taxon>
    </lineage>
</organism>
<accession>A0A9N8PI06</accession>
<proteinExistence type="predicted"/>
<dbReference type="OrthoDB" id="3851229at2759"/>
<dbReference type="Proteomes" id="UP000714618">
    <property type="component" value="Unassembled WGS sequence"/>
</dbReference>
<comment type="caution">
    <text evidence="1">The sequence shown here is derived from an EMBL/GenBank/DDBJ whole genome shotgun (WGS) entry which is preliminary data.</text>
</comment>
<reference evidence="1" key="1">
    <citation type="submission" date="2020-06" db="EMBL/GenBank/DDBJ databases">
        <authorList>
            <person name="Onetto C."/>
        </authorList>
    </citation>
    <scope>NUCLEOTIDE SEQUENCE</scope>
</reference>
<dbReference type="EMBL" id="CAIJEO010000007">
    <property type="protein sequence ID" value="CAD0096447.1"/>
    <property type="molecule type" value="Genomic_DNA"/>
</dbReference>